<protein>
    <submittedName>
        <fullName evidence="1">Uncharacterized protein</fullName>
    </submittedName>
</protein>
<comment type="caution">
    <text evidence="1">The sequence shown here is derived from an EMBL/GenBank/DDBJ whole genome shotgun (WGS) entry which is preliminary data.</text>
</comment>
<dbReference type="EMBL" id="JACIJF010000016">
    <property type="protein sequence ID" value="MBB5712362.1"/>
    <property type="molecule type" value="Genomic_DNA"/>
</dbReference>
<proteinExistence type="predicted"/>
<name>A0A840YRL3_9SPHN</name>
<dbReference type="RefSeq" id="WP_184090764.1">
    <property type="nucleotide sequence ID" value="NZ_JACIJF010000016.1"/>
</dbReference>
<gene>
    <name evidence="1" type="ORF">FHT02_003621</name>
</gene>
<reference evidence="1 2" key="1">
    <citation type="submission" date="2020-08" db="EMBL/GenBank/DDBJ databases">
        <title>Genomic Encyclopedia of Type Strains, Phase IV (KMG-IV): sequencing the most valuable type-strain genomes for metagenomic binning, comparative biology and taxonomic classification.</title>
        <authorList>
            <person name="Goeker M."/>
        </authorList>
    </citation>
    <scope>NUCLEOTIDE SEQUENCE [LARGE SCALE GENOMIC DNA]</scope>
    <source>
        <strain evidence="1 2">DSM 26736</strain>
    </source>
</reference>
<evidence type="ECO:0000313" key="2">
    <source>
        <dbReference type="Proteomes" id="UP000527143"/>
    </source>
</evidence>
<keyword evidence="2" id="KW-1185">Reference proteome</keyword>
<accession>A0A840YRL3</accession>
<sequence>MMVSTEPFTPEGGGAASPPSFIDFILQWMEASGATLRDLVEASEGRLNLTRVGRILHRNLEKRSAIRMDEVDEILRALKINHYHFALAVEMIRESPAATLEKHMPFIKVAAVAMSNLPLLFREAFEHINGLDQSDVKDEHGLAIQRIVIQNYTMVYADMARRKDERLGPFGRDF</sequence>
<evidence type="ECO:0000313" key="1">
    <source>
        <dbReference type="EMBL" id="MBB5712362.1"/>
    </source>
</evidence>
<dbReference type="AlphaFoldDB" id="A0A840YRL3"/>
<dbReference type="Proteomes" id="UP000527143">
    <property type="component" value="Unassembled WGS sequence"/>
</dbReference>
<organism evidence="1 2">
    <name type="scientific">Sphingomonas xinjiangensis</name>
    <dbReference type="NCBI Taxonomy" id="643568"/>
    <lineage>
        <taxon>Bacteria</taxon>
        <taxon>Pseudomonadati</taxon>
        <taxon>Pseudomonadota</taxon>
        <taxon>Alphaproteobacteria</taxon>
        <taxon>Sphingomonadales</taxon>
        <taxon>Sphingomonadaceae</taxon>
        <taxon>Sphingomonas</taxon>
    </lineage>
</organism>